<accession>A0ABV3TNX8</accession>
<evidence type="ECO:0000313" key="4">
    <source>
        <dbReference type="Proteomes" id="UP001557465"/>
    </source>
</evidence>
<evidence type="ECO:0000256" key="1">
    <source>
        <dbReference type="SAM" id="MobiDB-lite"/>
    </source>
</evidence>
<feature type="region of interest" description="Disordered" evidence="1">
    <location>
        <begin position="78"/>
        <end position="97"/>
    </location>
</feature>
<name>A0ABV3TNX8_9RHOB</name>
<proteinExistence type="predicted"/>
<organism evidence="3 4">
    <name type="scientific">Thioclava arctica</name>
    <dbReference type="NCBI Taxonomy" id="3238301"/>
    <lineage>
        <taxon>Bacteria</taxon>
        <taxon>Pseudomonadati</taxon>
        <taxon>Pseudomonadota</taxon>
        <taxon>Alphaproteobacteria</taxon>
        <taxon>Rhodobacterales</taxon>
        <taxon>Paracoccaceae</taxon>
        <taxon>Thioclava</taxon>
    </lineage>
</organism>
<keyword evidence="4" id="KW-1185">Reference proteome</keyword>
<dbReference type="InterPro" id="IPR003646">
    <property type="entry name" value="SH3-like_bac-type"/>
</dbReference>
<evidence type="ECO:0000259" key="2">
    <source>
        <dbReference type="PROSITE" id="PS51781"/>
    </source>
</evidence>
<sequence>MGKLLLVTLAGLFVTLSVLGREMPDDGAKAQIGGDSEPQVTRTASTPDPLYAPDKIATQAPPQVVPVAAVVTPVIAKSRMPGPSLKPSPEYRTTEPPEVAGGSLWVVSAKSLNVRSGPSTSNSALDRIQRGEQVLVIAQRSGWAQIKIEGDGIEGWVAARFLTPAN</sequence>
<feature type="region of interest" description="Disordered" evidence="1">
    <location>
        <begin position="27"/>
        <end position="49"/>
    </location>
</feature>
<dbReference type="Proteomes" id="UP001557465">
    <property type="component" value="Unassembled WGS sequence"/>
</dbReference>
<dbReference type="Pfam" id="PF08239">
    <property type="entry name" value="SH3_3"/>
    <property type="match status" value="1"/>
</dbReference>
<comment type="caution">
    <text evidence="3">The sequence shown here is derived from an EMBL/GenBank/DDBJ whole genome shotgun (WGS) entry which is preliminary data.</text>
</comment>
<protein>
    <submittedName>
        <fullName evidence="3">SH3 domain-containing protein</fullName>
    </submittedName>
</protein>
<evidence type="ECO:0000313" key="3">
    <source>
        <dbReference type="EMBL" id="MEX1662995.1"/>
    </source>
</evidence>
<gene>
    <name evidence="3" type="ORF">AB4874_15275</name>
</gene>
<dbReference type="SMART" id="SM00287">
    <property type="entry name" value="SH3b"/>
    <property type="match status" value="1"/>
</dbReference>
<dbReference type="RefSeq" id="WP_295533101.1">
    <property type="nucleotide sequence ID" value="NZ_JBFRYC010000011.1"/>
</dbReference>
<feature type="domain" description="SH3b" evidence="2">
    <location>
        <begin position="102"/>
        <end position="166"/>
    </location>
</feature>
<dbReference type="EMBL" id="JBFRYC010000011">
    <property type="protein sequence ID" value="MEX1662995.1"/>
    <property type="molecule type" value="Genomic_DNA"/>
</dbReference>
<dbReference type="PROSITE" id="PS51781">
    <property type="entry name" value="SH3B"/>
    <property type="match status" value="1"/>
</dbReference>
<reference evidence="3 4" key="1">
    <citation type="journal article" date="2011" name="Int. J. Syst. Evol. Microbiol.">
        <title>Zhongshania antarctica gen. nov., sp. nov. and Zhongshania guokunii sp. nov., gammaproteobacteria respectively isolated from coastal attached (fast) ice and surface seawater of the Antarctic.</title>
        <authorList>
            <person name="Li H.J."/>
            <person name="Zhang X.Y."/>
            <person name="Chen C.X."/>
            <person name="Zhang Y.J."/>
            <person name="Gao Z.M."/>
            <person name="Yu Y."/>
            <person name="Chen X.L."/>
            <person name="Chen B."/>
            <person name="Zhang Y.Z."/>
        </authorList>
    </citation>
    <scope>NUCLEOTIDE SEQUENCE [LARGE SCALE GENOMIC DNA]</scope>
    <source>
        <strain evidence="3 4">15-R06ZXC-3</strain>
    </source>
</reference>
<dbReference type="Gene3D" id="2.30.30.40">
    <property type="entry name" value="SH3 Domains"/>
    <property type="match status" value="1"/>
</dbReference>